<evidence type="ECO:0000313" key="2">
    <source>
        <dbReference type="EMBL" id="MCQ8128676.1"/>
    </source>
</evidence>
<evidence type="ECO:0000313" key="3">
    <source>
        <dbReference type="Proteomes" id="UP001524586"/>
    </source>
</evidence>
<accession>A0ABT1U6I2</accession>
<reference evidence="2 3" key="1">
    <citation type="submission" date="2022-07" db="EMBL/GenBank/DDBJ databases">
        <title>Methylomonas rivi sp. nov., Methylomonas rosea sp. nov., Methylomonas aureus sp. nov. and Methylomonas subterranea sp. nov., four novel methanotrophs isolated from a freshwater creek and the deep terrestrial subsurface.</title>
        <authorList>
            <person name="Abin C."/>
            <person name="Sankaranarayanan K."/>
            <person name="Garner C."/>
            <person name="Sindelar R."/>
            <person name="Kotary K."/>
            <person name="Garner R."/>
            <person name="Barclay S."/>
            <person name="Lawson P."/>
            <person name="Krumholz L."/>
        </authorList>
    </citation>
    <scope>NUCLEOTIDE SEQUENCE [LARGE SCALE GENOMIC DNA]</scope>
    <source>
        <strain evidence="2 3">WSC-6</strain>
    </source>
</reference>
<dbReference type="EMBL" id="JANIBK010000038">
    <property type="protein sequence ID" value="MCQ8128676.1"/>
    <property type="molecule type" value="Genomic_DNA"/>
</dbReference>
<dbReference type="Proteomes" id="UP001524586">
    <property type="component" value="Unassembled WGS sequence"/>
</dbReference>
<dbReference type="Pfam" id="PF14261">
    <property type="entry name" value="DUF4351"/>
    <property type="match status" value="1"/>
</dbReference>
<dbReference type="PANTHER" id="PTHR35586">
    <property type="entry name" value="SLL1691 PROTEIN"/>
    <property type="match status" value="1"/>
</dbReference>
<dbReference type="InterPro" id="IPR022573">
    <property type="entry name" value="DUF2887"/>
</dbReference>
<sequence length="171" mass="19951">MTKSSVQRIYLEDYRQLQSDNPAQSLLSLIACQEEQAVEFAQKLIKQRTIHGLDILNFVETVLVYKLPHLTREEIQTMLALQDIELKQTRFYQEIAVEERQKGIKEGIKEGRKEESITLLTRLLRRKFGLLPELEAALQQLPDMEIEKLEDLADALLDFTDIKDLENWLVP</sequence>
<dbReference type="RefSeq" id="WP_256615075.1">
    <property type="nucleotide sequence ID" value="NZ_JANIBK010000038.1"/>
</dbReference>
<evidence type="ECO:0000259" key="1">
    <source>
        <dbReference type="Pfam" id="PF14261"/>
    </source>
</evidence>
<dbReference type="PANTHER" id="PTHR35586:SF2">
    <property type="entry name" value="SLL1542 PROTEIN"/>
    <property type="match status" value="1"/>
</dbReference>
<protein>
    <submittedName>
        <fullName evidence="2">DUF4351 domain-containing protein</fullName>
    </submittedName>
</protein>
<keyword evidence="3" id="KW-1185">Reference proteome</keyword>
<dbReference type="InterPro" id="IPR025587">
    <property type="entry name" value="DUF4351"/>
</dbReference>
<name>A0ABT1U6I2_9GAMM</name>
<gene>
    <name evidence="2" type="ORF">NP596_09410</name>
</gene>
<dbReference type="PROSITE" id="PS51257">
    <property type="entry name" value="PROKAR_LIPOPROTEIN"/>
    <property type="match status" value="1"/>
</dbReference>
<comment type="caution">
    <text evidence="2">The sequence shown here is derived from an EMBL/GenBank/DDBJ whole genome shotgun (WGS) entry which is preliminary data.</text>
</comment>
<feature type="domain" description="DUF4351" evidence="1">
    <location>
        <begin position="109"/>
        <end position="169"/>
    </location>
</feature>
<organism evidence="2 3">
    <name type="scientific">Methylomonas rivi</name>
    <dbReference type="NCBI Taxonomy" id="2952226"/>
    <lineage>
        <taxon>Bacteria</taxon>
        <taxon>Pseudomonadati</taxon>
        <taxon>Pseudomonadota</taxon>
        <taxon>Gammaproteobacteria</taxon>
        <taxon>Methylococcales</taxon>
        <taxon>Methylococcaceae</taxon>
        <taxon>Methylomonas</taxon>
    </lineage>
</organism>
<proteinExistence type="predicted"/>
<dbReference type="Pfam" id="PF11103">
    <property type="entry name" value="DUF2887"/>
    <property type="match status" value="1"/>
</dbReference>